<keyword evidence="2" id="KW-1185">Reference proteome</keyword>
<reference evidence="1 2" key="1">
    <citation type="submission" date="2023-03" db="EMBL/GenBank/DDBJ databases">
        <title>Bacillus Genome Sequencing.</title>
        <authorList>
            <person name="Dunlap C."/>
        </authorList>
    </citation>
    <scope>NUCLEOTIDE SEQUENCE [LARGE SCALE GENOMIC DNA]</scope>
    <source>
        <strain evidence="1 2">BD-525</strain>
    </source>
</reference>
<comment type="caution">
    <text evidence="1">The sequence shown here is derived from an EMBL/GenBank/DDBJ whole genome shotgun (WGS) entry which is preliminary data.</text>
</comment>
<proteinExistence type="predicted"/>
<name>A0ABU6GM18_9BACL</name>
<evidence type="ECO:0000313" key="2">
    <source>
        <dbReference type="Proteomes" id="UP001344632"/>
    </source>
</evidence>
<organism evidence="1 2">
    <name type="scientific">Paenibacillus dokdonensis</name>
    <dbReference type="NCBI Taxonomy" id="2567944"/>
    <lineage>
        <taxon>Bacteria</taxon>
        <taxon>Bacillati</taxon>
        <taxon>Bacillota</taxon>
        <taxon>Bacilli</taxon>
        <taxon>Bacillales</taxon>
        <taxon>Paenibacillaceae</taxon>
        <taxon>Paenibacillus</taxon>
    </lineage>
</organism>
<dbReference type="Proteomes" id="UP001344632">
    <property type="component" value="Unassembled WGS sequence"/>
</dbReference>
<protein>
    <submittedName>
        <fullName evidence="1">Uncharacterized protein</fullName>
    </submittedName>
</protein>
<accession>A0ABU6GM18</accession>
<evidence type="ECO:0000313" key="1">
    <source>
        <dbReference type="EMBL" id="MEC0240789.1"/>
    </source>
</evidence>
<dbReference type="EMBL" id="JARLKZ010000008">
    <property type="protein sequence ID" value="MEC0240789.1"/>
    <property type="molecule type" value="Genomic_DNA"/>
</dbReference>
<dbReference type="RefSeq" id="WP_326088551.1">
    <property type="nucleotide sequence ID" value="NZ_JARLKZ010000008.1"/>
</dbReference>
<sequence length="103" mass="11943">MKMMYPKISSAAGLAELSYQLPHQIRQAAIMLIEADSSSDYFYKLCMDDDQIQLLLIEENANEDFTVCHCFSTDKWDRDYAYESLSLSSIQMFCKMAQELKMT</sequence>
<gene>
    <name evidence="1" type="ORF">P4H66_13110</name>
</gene>